<dbReference type="AlphaFoldDB" id="A0A9P8Y6P5"/>
<organism evidence="1 2">
    <name type="scientific">Microdochium trichocladiopsis</name>
    <dbReference type="NCBI Taxonomy" id="1682393"/>
    <lineage>
        <taxon>Eukaryota</taxon>
        <taxon>Fungi</taxon>
        <taxon>Dikarya</taxon>
        <taxon>Ascomycota</taxon>
        <taxon>Pezizomycotina</taxon>
        <taxon>Sordariomycetes</taxon>
        <taxon>Xylariomycetidae</taxon>
        <taxon>Xylariales</taxon>
        <taxon>Microdochiaceae</taxon>
        <taxon>Microdochium</taxon>
    </lineage>
</organism>
<gene>
    <name evidence="1" type="ORF">B0I36DRAFT_325137</name>
</gene>
<name>A0A9P8Y6P5_9PEZI</name>
<dbReference type="RefSeq" id="XP_046011439.1">
    <property type="nucleotide sequence ID" value="XM_046154201.1"/>
</dbReference>
<evidence type="ECO:0000313" key="1">
    <source>
        <dbReference type="EMBL" id="KAH7029151.1"/>
    </source>
</evidence>
<accession>A0A9P8Y6P5</accession>
<proteinExistence type="predicted"/>
<keyword evidence="2" id="KW-1185">Reference proteome</keyword>
<dbReference type="Proteomes" id="UP000756346">
    <property type="component" value="Unassembled WGS sequence"/>
</dbReference>
<reference evidence="1" key="1">
    <citation type="journal article" date="2021" name="Nat. Commun.">
        <title>Genetic determinants of endophytism in the Arabidopsis root mycobiome.</title>
        <authorList>
            <person name="Mesny F."/>
            <person name="Miyauchi S."/>
            <person name="Thiergart T."/>
            <person name="Pickel B."/>
            <person name="Atanasova L."/>
            <person name="Karlsson M."/>
            <person name="Huettel B."/>
            <person name="Barry K.W."/>
            <person name="Haridas S."/>
            <person name="Chen C."/>
            <person name="Bauer D."/>
            <person name="Andreopoulos W."/>
            <person name="Pangilinan J."/>
            <person name="LaButti K."/>
            <person name="Riley R."/>
            <person name="Lipzen A."/>
            <person name="Clum A."/>
            <person name="Drula E."/>
            <person name="Henrissat B."/>
            <person name="Kohler A."/>
            <person name="Grigoriev I.V."/>
            <person name="Martin F.M."/>
            <person name="Hacquard S."/>
        </authorList>
    </citation>
    <scope>NUCLEOTIDE SEQUENCE</scope>
    <source>
        <strain evidence="1">MPI-CAGE-CH-0230</strain>
    </source>
</reference>
<comment type="caution">
    <text evidence="1">The sequence shown here is derived from an EMBL/GenBank/DDBJ whole genome shotgun (WGS) entry which is preliminary data.</text>
</comment>
<dbReference type="GeneID" id="70183747"/>
<evidence type="ECO:0000313" key="2">
    <source>
        <dbReference type="Proteomes" id="UP000756346"/>
    </source>
</evidence>
<protein>
    <submittedName>
        <fullName evidence="1">Uncharacterized protein</fullName>
    </submittedName>
</protein>
<sequence length="151" mass="15701">MPCSLVMRHAVHCEDMGARHALALLCQAPAPVAGNPCVPPDRAVIEARDSSRLATLPGIARLARCVVAQAPARHAIYSVAPRPFDPSLLSERRHGNLSSPIASIVSAKGHHLCVLATSSLVVAASLNLSLLSSTVCKATPPICGHGRLAGR</sequence>
<dbReference type="EMBL" id="JAGTJQ010000006">
    <property type="protein sequence ID" value="KAH7029151.1"/>
    <property type="molecule type" value="Genomic_DNA"/>
</dbReference>